<dbReference type="Proteomes" id="UP000234681">
    <property type="component" value="Chromosome 20"/>
</dbReference>
<sequence>MDGTGLGIQQISWGTAVLDLERDKRQLYFFYFFIFLQHLSAGIKDMCPRARD</sequence>
<dbReference type="EMBL" id="CH473988">
    <property type="protein sequence ID" value="EDL97180.1"/>
    <property type="molecule type" value="Genomic_DNA"/>
</dbReference>
<reference evidence="2" key="1">
    <citation type="submission" date="2005-09" db="EMBL/GenBank/DDBJ databases">
        <authorList>
            <person name="Mural R.J."/>
            <person name="Li P.W."/>
            <person name="Adams M.D."/>
            <person name="Amanatides P.G."/>
            <person name="Baden-Tillson H."/>
            <person name="Barnstead M."/>
            <person name="Chin S.H."/>
            <person name="Dew I."/>
            <person name="Evans C.A."/>
            <person name="Ferriera S."/>
            <person name="Flanigan M."/>
            <person name="Fosler C."/>
            <person name="Glodek A."/>
            <person name="Gu Z."/>
            <person name="Holt R.A."/>
            <person name="Jennings D."/>
            <person name="Kraft C.L."/>
            <person name="Lu F."/>
            <person name="Nguyen T."/>
            <person name="Nusskern D.R."/>
            <person name="Pfannkoch C.M."/>
            <person name="Sitter C."/>
            <person name="Sutton G.G."/>
            <person name="Venter J.C."/>
            <person name="Wang Z."/>
            <person name="Woodage T."/>
            <person name="Zheng X.H."/>
            <person name="Zhong F."/>
        </authorList>
    </citation>
    <scope>NUCLEOTIDE SEQUENCE [LARGE SCALE GENOMIC DNA]</scope>
    <source>
        <strain>BN</strain>
        <strain evidence="2">Sprague-Dawley</strain>
    </source>
</reference>
<name>A6JKG4_RAT</name>
<organism evidence="1 2">
    <name type="scientific">Rattus norvegicus</name>
    <name type="common">Rat</name>
    <dbReference type="NCBI Taxonomy" id="10116"/>
    <lineage>
        <taxon>Eukaryota</taxon>
        <taxon>Metazoa</taxon>
        <taxon>Chordata</taxon>
        <taxon>Craniata</taxon>
        <taxon>Vertebrata</taxon>
        <taxon>Euteleostomi</taxon>
        <taxon>Mammalia</taxon>
        <taxon>Eutheria</taxon>
        <taxon>Euarchontoglires</taxon>
        <taxon>Glires</taxon>
        <taxon>Rodentia</taxon>
        <taxon>Myomorpha</taxon>
        <taxon>Muroidea</taxon>
        <taxon>Muridae</taxon>
        <taxon>Murinae</taxon>
        <taxon>Rattus</taxon>
    </lineage>
</organism>
<proteinExistence type="predicted"/>
<accession>A6JKG4</accession>
<dbReference type="AlphaFoldDB" id="A6JKG4"/>
<feature type="non-terminal residue" evidence="1">
    <location>
        <position position="52"/>
    </location>
</feature>
<gene>
    <name evidence="1" type="ORF">rCG_60785</name>
</gene>
<evidence type="ECO:0000313" key="1">
    <source>
        <dbReference type="EMBL" id="EDL97180.1"/>
    </source>
</evidence>
<protein>
    <submittedName>
        <fullName evidence="1">RCG60785</fullName>
    </submittedName>
</protein>
<evidence type="ECO:0000313" key="2">
    <source>
        <dbReference type="Proteomes" id="UP000234681"/>
    </source>
</evidence>